<feature type="transmembrane region" description="Helical" evidence="1">
    <location>
        <begin position="21"/>
        <end position="47"/>
    </location>
</feature>
<keyword evidence="3" id="KW-1185">Reference proteome</keyword>
<dbReference type="Proteomes" id="UP000183750">
    <property type="component" value="Unassembled WGS sequence"/>
</dbReference>
<dbReference type="AlphaFoldDB" id="A0A1H4QIF6"/>
<evidence type="ECO:0000313" key="2">
    <source>
        <dbReference type="EMBL" id="SEC19403.1"/>
    </source>
</evidence>
<keyword evidence="1" id="KW-0472">Membrane</keyword>
<accession>A0A1H4QIF6</accession>
<keyword evidence="1" id="KW-0812">Transmembrane</keyword>
<evidence type="ECO:0000313" key="3">
    <source>
        <dbReference type="Proteomes" id="UP000183750"/>
    </source>
</evidence>
<reference evidence="3" key="1">
    <citation type="submission" date="2016-10" db="EMBL/GenBank/DDBJ databases">
        <authorList>
            <person name="Varghese N."/>
            <person name="Submissions S."/>
        </authorList>
    </citation>
    <scope>NUCLEOTIDE SEQUENCE [LARGE SCALE GENOMIC DNA]</scope>
    <source>
        <strain evidence="3">DSM 16089</strain>
    </source>
</reference>
<evidence type="ECO:0000256" key="1">
    <source>
        <dbReference type="SAM" id="Phobius"/>
    </source>
</evidence>
<proteinExistence type="predicted"/>
<name>A0A1H4QIF6_9MICO</name>
<sequence>MCRSSGAPAGGVAYHGDMENFWLAAAWSIIPTIGVSVVFFFVLRGILRFDRTERKVHARIEAEERAARGLPPRP</sequence>
<keyword evidence="1" id="KW-1133">Transmembrane helix</keyword>
<gene>
    <name evidence="2" type="ORF">SAMN04489807_3113</name>
</gene>
<dbReference type="EMBL" id="FNSQ01000005">
    <property type="protein sequence ID" value="SEC19403.1"/>
    <property type="molecule type" value="Genomic_DNA"/>
</dbReference>
<protein>
    <submittedName>
        <fullName evidence="2">Uncharacterized protein</fullName>
    </submittedName>
</protein>
<organism evidence="2 3">
    <name type="scientific">Microbacterium hydrocarbonoxydans</name>
    <dbReference type="NCBI Taxonomy" id="273678"/>
    <lineage>
        <taxon>Bacteria</taxon>
        <taxon>Bacillati</taxon>
        <taxon>Actinomycetota</taxon>
        <taxon>Actinomycetes</taxon>
        <taxon>Micrococcales</taxon>
        <taxon>Microbacteriaceae</taxon>
        <taxon>Microbacterium</taxon>
    </lineage>
</organism>